<reference evidence="2" key="1">
    <citation type="submission" date="2023-08" db="EMBL/GenBank/DDBJ databases">
        <title>Black Yeasts Isolated from many extreme environments.</title>
        <authorList>
            <person name="Coleine C."/>
            <person name="Stajich J.E."/>
            <person name="Selbmann L."/>
        </authorList>
    </citation>
    <scope>NUCLEOTIDE SEQUENCE</scope>
    <source>
        <strain evidence="2">CCFEE 5401</strain>
    </source>
</reference>
<dbReference type="EMBL" id="JAVRRL010000021">
    <property type="protein sequence ID" value="KAK5113819.1"/>
    <property type="molecule type" value="Genomic_DNA"/>
</dbReference>
<accession>A0AAN7TF99</accession>
<sequence>MLTNRCILLVGAPVSGDLVWDDANLSKEFERRVQRYVDGIVLSTTGLLPDQSSTTSSPPKWRGVSMRDPKQDATMLQTNVAPATHFLSFEQKSEDAMSRERLRFLEHSIAVLDDLQSSQIDGLGETTALISTFSFATSVANTSFSTSNEDTDYSSTSPAKLENSRQVMVGDVTDLRRIPPADHITRIHPQTMTVNLLAAIISVSSPRTINLRKRNAEMDIIELVLGDETRAGFSISFWLTPVNSPYKQRDDLRDSLAGLRSGDVVSVQNVALSAFNKSVYGQSLSRRFARNNSCVIVLGDDGLSVLPASLRAKGERVHRWADEFVGRSRTVWPKLERKVKEGGLPPDTQSPGKYG</sequence>
<evidence type="ECO:0000256" key="1">
    <source>
        <dbReference type="SAM" id="MobiDB-lite"/>
    </source>
</evidence>
<dbReference type="Proteomes" id="UP001310890">
    <property type="component" value="Unassembled WGS sequence"/>
</dbReference>
<dbReference type="Gene3D" id="2.40.50.140">
    <property type="entry name" value="Nucleic acid-binding proteins"/>
    <property type="match status" value="1"/>
</dbReference>
<proteinExistence type="predicted"/>
<dbReference type="InterPro" id="IPR012340">
    <property type="entry name" value="NA-bd_OB-fold"/>
</dbReference>
<dbReference type="AlphaFoldDB" id="A0AAN7TF99"/>
<evidence type="ECO:0000313" key="2">
    <source>
        <dbReference type="EMBL" id="KAK5113819.1"/>
    </source>
</evidence>
<feature type="region of interest" description="Disordered" evidence="1">
    <location>
        <begin position="336"/>
        <end position="355"/>
    </location>
</feature>
<evidence type="ECO:0000313" key="3">
    <source>
        <dbReference type="Proteomes" id="UP001310890"/>
    </source>
</evidence>
<protein>
    <submittedName>
        <fullName evidence="2">Uncharacterized protein</fullName>
    </submittedName>
</protein>
<dbReference type="SUPFAM" id="SSF50249">
    <property type="entry name" value="Nucleic acid-binding proteins"/>
    <property type="match status" value="1"/>
</dbReference>
<gene>
    <name evidence="2" type="ORF">LTR62_003203</name>
</gene>
<comment type="caution">
    <text evidence="2">The sequence shown here is derived from an EMBL/GenBank/DDBJ whole genome shotgun (WGS) entry which is preliminary data.</text>
</comment>
<organism evidence="2 3">
    <name type="scientific">Meristemomyces frigidus</name>
    <dbReference type="NCBI Taxonomy" id="1508187"/>
    <lineage>
        <taxon>Eukaryota</taxon>
        <taxon>Fungi</taxon>
        <taxon>Dikarya</taxon>
        <taxon>Ascomycota</taxon>
        <taxon>Pezizomycotina</taxon>
        <taxon>Dothideomycetes</taxon>
        <taxon>Dothideomycetidae</taxon>
        <taxon>Mycosphaerellales</taxon>
        <taxon>Teratosphaeriaceae</taxon>
        <taxon>Meristemomyces</taxon>
    </lineage>
</organism>
<name>A0AAN7TF99_9PEZI</name>